<dbReference type="Proteomes" id="UP000224563">
    <property type="component" value="Unassembled WGS sequence"/>
</dbReference>
<evidence type="ECO:0000313" key="4">
    <source>
        <dbReference type="EMBL" id="PHU37574.1"/>
    </source>
</evidence>
<dbReference type="Gene3D" id="3.50.50.60">
    <property type="entry name" value="FAD/NAD(P)-binding domain"/>
    <property type="match status" value="2"/>
</dbReference>
<organism evidence="4 5">
    <name type="scientific">Agathobacter ruminis</name>
    <dbReference type="NCBI Taxonomy" id="1712665"/>
    <lineage>
        <taxon>Bacteria</taxon>
        <taxon>Bacillati</taxon>
        <taxon>Bacillota</taxon>
        <taxon>Clostridia</taxon>
        <taxon>Lachnospirales</taxon>
        <taxon>Lachnospiraceae</taxon>
        <taxon>Agathobacter</taxon>
    </lineage>
</organism>
<feature type="domain" description="FAD/NAD(P)-binding" evidence="3">
    <location>
        <begin position="3"/>
        <end position="270"/>
    </location>
</feature>
<dbReference type="PRINTS" id="PR00469">
    <property type="entry name" value="PNDRDTASEII"/>
</dbReference>
<evidence type="ECO:0000259" key="3">
    <source>
        <dbReference type="Pfam" id="PF07992"/>
    </source>
</evidence>
<dbReference type="PRINTS" id="PR00368">
    <property type="entry name" value="FADPNR"/>
</dbReference>
<dbReference type="AlphaFoldDB" id="A0A2G3E2U2"/>
<proteinExistence type="predicted"/>
<keyword evidence="1" id="KW-0285">Flavoprotein</keyword>
<gene>
    <name evidence="4" type="ORF">CSX02_07035</name>
</gene>
<keyword evidence="2" id="KW-0560">Oxidoreductase</keyword>
<accession>A0A2G3E2U2</accession>
<keyword evidence="5" id="KW-1185">Reference proteome</keyword>
<evidence type="ECO:0000256" key="1">
    <source>
        <dbReference type="ARBA" id="ARBA00022630"/>
    </source>
</evidence>
<evidence type="ECO:0000313" key="5">
    <source>
        <dbReference type="Proteomes" id="UP000224563"/>
    </source>
</evidence>
<comment type="caution">
    <text evidence="4">The sequence shown here is derived from an EMBL/GenBank/DDBJ whole genome shotgun (WGS) entry which is preliminary data.</text>
</comment>
<dbReference type="InterPro" id="IPR023753">
    <property type="entry name" value="FAD/NAD-binding_dom"/>
</dbReference>
<sequence>MVYDCVIVGSGPAGLEAALNLKIHNKNFLWLGSKNLSDKIRKAERISNYPGFANISGEKLIDAFLQQMKEMEIEVTEKMVNQIMPMGQTYALMAGSDYYETKSVILTTGVANKMTLPGESELLGKGVSYCATCDGGLYRGKKIAVLCNSKRFEHEITFLSELAEHVYLFKEYVEPAAVADNVEIMNTRLTAVEGADHVEAVIGKDESRTEVDGVFFLRDSIALSNLLPNLESENGHIKVNRMMETNLPGVFAAGDCTGRPYQYTKAMGEGNVASHSVIEYLSKLA</sequence>
<dbReference type="InterPro" id="IPR036188">
    <property type="entry name" value="FAD/NAD-bd_sf"/>
</dbReference>
<name>A0A2G3E2U2_9FIRM</name>
<dbReference type="RefSeq" id="WP_099386153.1">
    <property type="nucleotide sequence ID" value="NZ_JANSWH010000087.1"/>
</dbReference>
<dbReference type="GO" id="GO:0016491">
    <property type="term" value="F:oxidoreductase activity"/>
    <property type="evidence" value="ECO:0007669"/>
    <property type="project" value="UniProtKB-KW"/>
</dbReference>
<dbReference type="SUPFAM" id="SSF51905">
    <property type="entry name" value="FAD/NAD(P)-binding domain"/>
    <property type="match status" value="2"/>
</dbReference>
<protein>
    <submittedName>
        <fullName evidence="4">Thioredoxin reductase</fullName>
    </submittedName>
</protein>
<dbReference type="InterPro" id="IPR050097">
    <property type="entry name" value="Ferredoxin-NADP_redctase_2"/>
</dbReference>
<dbReference type="Pfam" id="PF07992">
    <property type="entry name" value="Pyr_redox_2"/>
    <property type="match status" value="1"/>
</dbReference>
<dbReference type="EMBL" id="PDYG01000040">
    <property type="protein sequence ID" value="PHU37574.1"/>
    <property type="molecule type" value="Genomic_DNA"/>
</dbReference>
<dbReference type="PANTHER" id="PTHR48105">
    <property type="entry name" value="THIOREDOXIN REDUCTASE 1-RELATED-RELATED"/>
    <property type="match status" value="1"/>
</dbReference>
<evidence type="ECO:0000256" key="2">
    <source>
        <dbReference type="ARBA" id="ARBA00023002"/>
    </source>
</evidence>
<reference evidence="4 5" key="1">
    <citation type="submission" date="2017-10" db="EMBL/GenBank/DDBJ databases">
        <title>Resolving the taxonomy of Roseburia spp., Eubacterium rectale and Agathobacter spp. through phylogenomic analysis.</title>
        <authorList>
            <person name="Sheridan P.O."/>
            <person name="Walker A.W."/>
            <person name="Duncan S.H."/>
            <person name="Scott K.P."/>
            <person name="Toole P.W.O."/>
            <person name="Luis P."/>
            <person name="Flint H.J."/>
        </authorList>
    </citation>
    <scope>NUCLEOTIDE SEQUENCE [LARGE SCALE GENOMIC DNA]</scope>
    <source>
        <strain evidence="4 5">JK623</strain>
    </source>
</reference>
<reference evidence="4 5" key="2">
    <citation type="submission" date="2017-10" db="EMBL/GenBank/DDBJ databases">
        <authorList>
            <person name="Banno H."/>
            <person name="Chua N.-H."/>
        </authorList>
    </citation>
    <scope>NUCLEOTIDE SEQUENCE [LARGE SCALE GENOMIC DNA]</scope>
    <source>
        <strain evidence="4 5">JK623</strain>
    </source>
</reference>